<evidence type="ECO:0000313" key="4">
    <source>
        <dbReference type="Proteomes" id="UP000243847"/>
    </source>
</evidence>
<keyword evidence="1" id="KW-0472">Membrane</keyword>
<name>A0A173LV11_9MICO</name>
<gene>
    <name evidence="3" type="ORF">AUMI_11160</name>
</gene>
<dbReference type="InterPro" id="IPR005182">
    <property type="entry name" value="YdbS-like_PH"/>
</dbReference>
<dbReference type="RefSeq" id="WP_096380171.1">
    <property type="nucleotide sequence ID" value="NZ_AP017457.1"/>
</dbReference>
<reference evidence="3 4" key="1">
    <citation type="journal article" date="2016" name="Genome Announc.">
        <title>Complete Genome Sequence of Aurantimicrobium minutum Type Strain KNCT, a Planktonic Ultramicrobacterium Isolated from River Water.</title>
        <authorList>
            <person name="Nakai R."/>
            <person name="Fujisawa T."/>
            <person name="Nakamura Y."/>
            <person name="Nishide H."/>
            <person name="Uchiyama I."/>
            <person name="Baba T."/>
            <person name="Toyoda A."/>
            <person name="Fujiyama A."/>
            <person name="Naganuma T."/>
            <person name="Niki H."/>
        </authorList>
    </citation>
    <scope>NUCLEOTIDE SEQUENCE [LARGE SCALE GENOMIC DNA]</scope>
    <source>
        <strain evidence="3 4">KNC</strain>
    </source>
</reference>
<evidence type="ECO:0000313" key="3">
    <source>
        <dbReference type="EMBL" id="BAU98658.1"/>
    </source>
</evidence>
<evidence type="ECO:0000256" key="1">
    <source>
        <dbReference type="SAM" id="Phobius"/>
    </source>
</evidence>
<dbReference type="Pfam" id="PF03703">
    <property type="entry name" value="bPH_2"/>
    <property type="match status" value="1"/>
</dbReference>
<dbReference type="GeneID" id="80451299"/>
<dbReference type="AlphaFoldDB" id="A0A173LV11"/>
<dbReference type="KEGG" id="amin:AUMI_11160"/>
<proteinExistence type="predicted"/>
<keyword evidence="1" id="KW-0812">Transmembrane</keyword>
<dbReference type="PANTHER" id="PTHR37938">
    <property type="entry name" value="BLL0215 PROTEIN"/>
    <property type="match status" value="1"/>
</dbReference>
<feature type="transmembrane region" description="Helical" evidence="1">
    <location>
        <begin position="29"/>
        <end position="47"/>
    </location>
</feature>
<feature type="transmembrane region" description="Helical" evidence="1">
    <location>
        <begin position="59"/>
        <end position="80"/>
    </location>
</feature>
<feature type="domain" description="YdbS-like PH" evidence="2">
    <location>
        <begin position="79"/>
        <end position="148"/>
    </location>
</feature>
<dbReference type="Proteomes" id="UP000243847">
    <property type="component" value="Chromosome sequence1"/>
</dbReference>
<protein>
    <recommendedName>
        <fullName evidence="2">YdbS-like PH domain-containing protein</fullName>
    </recommendedName>
</protein>
<dbReference type="EMBL" id="AP017457">
    <property type="protein sequence ID" value="BAU98658.1"/>
    <property type="molecule type" value="Genomic_DNA"/>
</dbReference>
<dbReference type="OrthoDB" id="4990503at2"/>
<keyword evidence="1" id="KW-1133">Transmembrane helix</keyword>
<organism evidence="3 4">
    <name type="scientific">Aurantimicrobium minutum</name>
    <dbReference type="NCBI Taxonomy" id="708131"/>
    <lineage>
        <taxon>Bacteria</taxon>
        <taxon>Bacillati</taxon>
        <taxon>Actinomycetota</taxon>
        <taxon>Actinomycetes</taxon>
        <taxon>Micrococcales</taxon>
        <taxon>Microbacteriaceae</taxon>
        <taxon>Aurantimicrobium</taxon>
    </lineage>
</organism>
<evidence type="ECO:0000259" key="2">
    <source>
        <dbReference type="Pfam" id="PF03703"/>
    </source>
</evidence>
<accession>A0A173LV11</accession>
<sequence length="179" mass="20405">MSQPTVAFDPAPTEAAEPVVVRLRRHGRVLFMPTMALIGIATAWGYFSMGFPEFWMTLTFWLLSALLLILLWVFPLVTWLGNRVIITTRRVIIYRGIFTRTRQEVLFGRIHDVTVRQNAVQAVFGAGDLLLNTGAEKPIRLYDLPKANLVLSALTELVDKQSPLSAQLRRDDQRFTQDY</sequence>
<dbReference type="PANTHER" id="PTHR37938:SF1">
    <property type="entry name" value="BLL0215 PROTEIN"/>
    <property type="match status" value="1"/>
</dbReference>